<accession>A0A0L0P0J6</accession>
<dbReference type="AlphaFoldDB" id="A0A0L0P0J6"/>
<dbReference type="InterPro" id="IPR036259">
    <property type="entry name" value="MFS_trans_sf"/>
</dbReference>
<feature type="transmembrane region" description="Helical" evidence="6">
    <location>
        <begin position="531"/>
        <end position="554"/>
    </location>
</feature>
<dbReference type="Proteomes" id="UP000037122">
    <property type="component" value="Unassembled WGS sequence"/>
</dbReference>
<sequence>MSRFKDNHGASLEAALEHAADDAYTALDNEPLDEDAAWLREQRITNKSLHWLKRPLIVLLGLCIWLASASHACGEGTRQALTFKLACNAKAQESGACDLTETQLLVSKLQQYYGVCSGIMTTFALGKVGPLLDQYGRKVFLLMVVVSLFSGKLLRYLVMAGYLTLQFKTMVLAEVLQNIGGGIVCYVTLAACYVSDIAELHQRTYYLGINMAALFLGFSIGPLVGNALLELGKKWNPDSSSAPGGAPAPPSPAELANSITPGEYLPMKVELGLFFVLMLLLAFVLPESRSEKARHKSQSLSRSLLVVVDENSSWATRGAAIIQKLNFLRPLRIIFYPKDAVPVSRHQSIRAYRTAVVALVFTECILVLMVIPLGEVFILYGIWRFKWGAKDIGHLLAVSSTSRAFVLIVLSPIIHHKFFENFLQLKVHQKYLDSVDFGILGMSFWVEIVGLILLSMASSTPLFLVTLVFCAFSALAGPALNSSIVKFYPQLCIGEVFGGMALIKNTLSIVMPLTLLALYKYSLKTWQYPQLVFWFTAASFVAFFLAISYAKWVLNRELQYLELMGESLTPTSSTSSLIGTNSSNSNGNSNSNNKSATAPGTPRSNGGVEEGHSPQHSRNASFSHRV</sequence>
<feature type="compositionally biased region" description="Polar residues" evidence="5">
    <location>
        <begin position="614"/>
        <end position="626"/>
    </location>
</feature>
<evidence type="ECO:0008006" key="9">
    <source>
        <dbReference type="Google" id="ProtNLM"/>
    </source>
</evidence>
<feature type="transmembrane region" description="Helical" evidence="6">
    <location>
        <begin position="496"/>
        <end position="519"/>
    </location>
</feature>
<dbReference type="Gene3D" id="1.20.1250.20">
    <property type="entry name" value="MFS general substrate transporter like domains"/>
    <property type="match status" value="1"/>
</dbReference>
<comment type="caution">
    <text evidence="7">The sequence shown here is derived from an EMBL/GenBank/DDBJ whole genome shotgun (WGS) entry which is preliminary data.</text>
</comment>
<dbReference type="VEuPathDB" id="FungiDB:CJJ07_004482"/>
<proteinExistence type="predicted"/>
<reference evidence="8" key="1">
    <citation type="journal article" date="2015" name="BMC Genomics">
        <title>Draft genome of a commonly misdiagnosed multidrug resistant pathogen Candida auris.</title>
        <authorList>
            <person name="Chatterjee S."/>
            <person name="Alampalli S.V."/>
            <person name="Nageshan R.K."/>
            <person name="Chettiar S.T."/>
            <person name="Joshi S."/>
            <person name="Tatu U.S."/>
        </authorList>
    </citation>
    <scope>NUCLEOTIDE SEQUENCE [LARGE SCALE GENOMIC DNA]</scope>
    <source>
        <strain evidence="8">6684</strain>
    </source>
</reference>
<evidence type="ECO:0000256" key="6">
    <source>
        <dbReference type="SAM" id="Phobius"/>
    </source>
</evidence>
<feature type="transmembrane region" description="Helical" evidence="6">
    <location>
        <begin position="175"/>
        <end position="194"/>
    </location>
</feature>
<dbReference type="VEuPathDB" id="FungiDB:QG37_03617"/>
<dbReference type="VEuPathDB" id="FungiDB:B9J08_005322"/>
<evidence type="ECO:0000313" key="8">
    <source>
        <dbReference type="Proteomes" id="UP000037122"/>
    </source>
</evidence>
<keyword evidence="3 6" id="KW-1133">Transmembrane helix</keyword>
<gene>
    <name evidence="7" type="ORF">QG37_03617</name>
</gene>
<dbReference type="VEuPathDB" id="FungiDB:CJI96_0004109"/>
<evidence type="ECO:0000256" key="4">
    <source>
        <dbReference type="ARBA" id="ARBA00023136"/>
    </source>
</evidence>
<dbReference type="SUPFAM" id="SSF103473">
    <property type="entry name" value="MFS general substrate transporter"/>
    <property type="match status" value="1"/>
</dbReference>
<feature type="transmembrane region" description="Helical" evidence="6">
    <location>
        <begin position="269"/>
        <end position="286"/>
    </location>
</feature>
<dbReference type="EMBL" id="LGST01000023">
    <property type="protein sequence ID" value="KND99480.1"/>
    <property type="molecule type" value="Genomic_DNA"/>
</dbReference>
<dbReference type="GO" id="GO:0022857">
    <property type="term" value="F:transmembrane transporter activity"/>
    <property type="evidence" value="ECO:0007669"/>
    <property type="project" value="TreeGrafter"/>
</dbReference>
<feature type="compositionally biased region" description="Low complexity" evidence="5">
    <location>
        <begin position="570"/>
        <end position="595"/>
    </location>
</feature>
<protein>
    <recommendedName>
        <fullName evidence="9">Major facilitator superfamily (MFS) profile domain-containing protein</fullName>
    </recommendedName>
</protein>
<evidence type="ECO:0000256" key="5">
    <source>
        <dbReference type="SAM" id="MobiDB-lite"/>
    </source>
</evidence>
<feature type="region of interest" description="Disordered" evidence="5">
    <location>
        <begin position="570"/>
        <end position="626"/>
    </location>
</feature>
<dbReference type="GO" id="GO:0016020">
    <property type="term" value="C:membrane"/>
    <property type="evidence" value="ECO:0007669"/>
    <property type="project" value="UniProtKB-SubCell"/>
</dbReference>
<feature type="transmembrane region" description="Helical" evidence="6">
    <location>
        <begin position="139"/>
        <end position="163"/>
    </location>
</feature>
<dbReference type="PANTHER" id="PTHR23507:SF1">
    <property type="entry name" value="FI18259P1-RELATED"/>
    <property type="match status" value="1"/>
</dbReference>
<dbReference type="VEuPathDB" id="FungiDB:CJI97_005405"/>
<dbReference type="VEuPathDB" id="FungiDB:CJJ09_004035"/>
<feature type="transmembrane region" description="Helical" evidence="6">
    <location>
        <begin position="355"/>
        <end position="383"/>
    </location>
</feature>
<comment type="subcellular location">
    <subcellularLocation>
        <location evidence="1">Membrane</location>
        <topology evidence="1">Multi-pass membrane protein</topology>
    </subcellularLocation>
</comment>
<feature type="transmembrane region" description="Helical" evidence="6">
    <location>
        <begin position="206"/>
        <end position="229"/>
    </location>
</feature>
<keyword evidence="2 6" id="KW-0812">Transmembrane</keyword>
<evidence type="ECO:0000313" key="7">
    <source>
        <dbReference type="EMBL" id="KND99480.1"/>
    </source>
</evidence>
<dbReference type="PANTHER" id="PTHR23507">
    <property type="entry name" value="ZGC:174356"/>
    <property type="match status" value="1"/>
</dbReference>
<keyword evidence="4 6" id="KW-0472">Membrane</keyword>
<evidence type="ECO:0000256" key="2">
    <source>
        <dbReference type="ARBA" id="ARBA00022692"/>
    </source>
</evidence>
<organism evidence="7 8">
    <name type="scientific">Candidozyma auris</name>
    <name type="common">Yeast</name>
    <name type="synonym">Candida auris</name>
    <dbReference type="NCBI Taxonomy" id="498019"/>
    <lineage>
        <taxon>Eukaryota</taxon>
        <taxon>Fungi</taxon>
        <taxon>Dikarya</taxon>
        <taxon>Ascomycota</taxon>
        <taxon>Saccharomycotina</taxon>
        <taxon>Pichiomycetes</taxon>
        <taxon>Metschnikowiaceae</taxon>
        <taxon>Candidozyma</taxon>
    </lineage>
</organism>
<evidence type="ECO:0000256" key="1">
    <source>
        <dbReference type="ARBA" id="ARBA00004141"/>
    </source>
</evidence>
<name>A0A0L0P0J6_CANAR</name>
<feature type="transmembrane region" description="Helical" evidence="6">
    <location>
        <begin position="395"/>
        <end position="414"/>
    </location>
</feature>
<feature type="transmembrane region" description="Helical" evidence="6">
    <location>
        <begin position="462"/>
        <end position="484"/>
    </location>
</feature>
<evidence type="ECO:0000256" key="3">
    <source>
        <dbReference type="ARBA" id="ARBA00022989"/>
    </source>
</evidence>
<feature type="transmembrane region" description="Helical" evidence="6">
    <location>
        <begin position="435"/>
        <end position="456"/>
    </location>
</feature>